<proteinExistence type="predicted"/>
<dbReference type="InterPro" id="IPR000914">
    <property type="entry name" value="SBP_5_dom"/>
</dbReference>
<dbReference type="Gene3D" id="3.10.105.10">
    <property type="entry name" value="Dipeptide-binding Protein, Domain 3"/>
    <property type="match status" value="1"/>
</dbReference>
<comment type="caution">
    <text evidence="2">The sequence shown here is derived from an EMBL/GenBank/DDBJ whole genome shotgun (WGS) entry which is preliminary data.</text>
</comment>
<evidence type="ECO:0000313" key="3">
    <source>
        <dbReference type="Proteomes" id="UP000051861"/>
    </source>
</evidence>
<dbReference type="PANTHER" id="PTHR30290">
    <property type="entry name" value="PERIPLASMIC BINDING COMPONENT OF ABC TRANSPORTER"/>
    <property type="match status" value="1"/>
</dbReference>
<sequence length="268" mass="30409">MNKERKNTVLNRIIIPSLVIGLLVIGHCSFASAKEYDGIWFMGMNLKHELFKDPAVRQAVNSAIDKEHIVTEIMSEETVPIGFIPPGMLGYDPDLEPVYYDLKHAKLLMKKAGYPITDKRLKDLSLLHTDGIKTVAIAEKIQNDLKNIGMKVKLVEVSFQNEEKWIEELVSGKHDFFLMGYKAGIEQLFTEEATAVQIDSFSLVEPLFRSDGDANFTGYSNPRVDKLLEQIEGLNIALKSERHAKLKEINQILYKDLPAVVLFYIEKL</sequence>
<protein>
    <recommendedName>
        <fullName evidence="1">Solute-binding protein family 5 domain-containing protein</fullName>
    </recommendedName>
</protein>
<evidence type="ECO:0000313" key="2">
    <source>
        <dbReference type="EMBL" id="KPJ69545.1"/>
    </source>
</evidence>
<dbReference type="CDD" id="cd00995">
    <property type="entry name" value="PBP2_NikA_DppA_OppA_like"/>
    <property type="match status" value="1"/>
</dbReference>
<organism evidence="2 3">
    <name type="scientific">candidate division WOR-1 bacterium DG_54_3</name>
    <dbReference type="NCBI Taxonomy" id="1703775"/>
    <lineage>
        <taxon>Bacteria</taxon>
        <taxon>Bacillati</taxon>
        <taxon>Saganbacteria</taxon>
    </lineage>
</organism>
<gene>
    <name evidence="2" type="ORF">AMJ44_03540</name>
</gene>
<evidence type="ECO:0000259" key="1">
    <source>
        <dbReference type="Pfam" id="PF00496"/>
    </source>
</evidence>
<dbReference type="InterPro" id="IPR039424">
    <property type="entry name" value="SBP_5"/>
</dbReference>
<reference evidence="2 3" key="1">
    <citation type="journal article" date="2015" name="Microbiome">
        <title>Genomic resolution of linkages in carbon, nitrogen, and sulfur cycling among widespread estuary sediment bacteria.</title>
        <authorList>
            <person name="Baker B.J."/>
            <person name="Lazar C.S."/>
            <person name="Teske A.P."/>
            <person name="Dick G.J."/>
        </authorList>
    </citation>
    <scope>NUCLEOTIDE SEQUENCE [LARGE SCALE GENOMIC DNA]</scope>
    <source>
        <strain evidence="2">DG_54_3</strain>
    </source>
</reference>
<dbReference type="AlphaFoldDB" id="A0A0S7Y5L1"/>
<accession>A0A0S7Y5L1</accession>
<dbReference type="GO" id="GO:1904680">
    <property type="term" value="F:peptide transmembrane transporter activity"/>
    <property type="evidence" value="ECO:0007669"/>
    <property type="project" value="TreeGrafter"/>
</dbReference>
<dbReference type="Proteomes" id="UP000051861">
    <property type="component" value="Unassembled WGS sequence"/>
</dbReference>
<feature type="domain" description="Solute-binding protein family 5" evidence="1">
    <location>
        <begin position="35"/>
        <end position="183"/>
    </location>
</feature>
<name>A0A0S7Y5L1_UNCSA</name>
<dbReference type="GO" id="GO:0015833">
    <property type="term" value="P:peptide transport"/>
    <property type="evidence" value="ECO:0007669"/>
    <property type="project" value="TreeGrafter"/>
</dbReference>
<dbReference type="EMBL" id="LIZX01000022">
    <property type="protein sequence ID" value="KPJ69545.1"/>
    <property type="molecule type" value="Genomic_DNA"/>
</dbReference>
<dbReference type="SUPFAM" id="SSF53850">
    <property type="entry name" value="Periplasmic binding protein-like II"/>
    <property type="match status" value="1"/>
</dbReference>
<dbReference type="Pfam" id="PF00496">
    <property type="entry name" value="SBP_bac_5"/>
    <property type="match status" value="1"/>
</dbReference>